<evidence type="ECO:0000313" key="2">
    <source>
        <dbReference type="Proteomes" id="UP000030157"/>
    </source>
</evidence>
<dbReference type="GeneID" id="24628207"/>
<accession>A0A096XT84</accession>
<dbReference type="Proteomes" id="UP000030157">
    <property type="component" value="Segment"/>
</dbReference>
<proteinExistence type="predicted"/>
<sequence length="83" mass="10273">MKPDYSSIIGKRFIPKKRYPRILMKEVYPTRVFYDFPRVLPWEKAPDIPLRVKFVEFTFIHEGRVEKERYTYYSFFTHFERSG</sequence>
<dbReference type="EMBL" id="KJ801817">
    <property type="protein sequence ID" value="AII28518.1"/>
    <property type="molecule type" value="Genomic_DNA"/>
</dbReference>
<protein>
    <submittedName>
        <fullName evidence="1">Uncharacterized protein</fullName>
    </submittedName>
</protein>
<keyword evidence="2" id="KW-1185">Reference proteome</keyword>
<dbReference type="RefSeq" id="YP_009147159.1">
    <property type="nucleotide sequence ID" value="NC_027335.2"/>
</dbReference>
<organism evidence="1 2">
    <name type="scientific">Enterococcus phage ECP3</name>
    <dbReference type="NCBI Taxonomy" id="1498168"/>
    <lineage>
        <taxon>Viruses</taxon>
        <taxon>Duplodnaviria</taxon>
        <taxon>Heunggongvirae</taxon>
        <taxon>Uroviricota</taxon>
        <taxon>Caudoviricetes</taxon>
        <taxon>Herelleviridae</taxon>
        <taxon>Brockvirinae</taxon>
        <taxon>Kochikohdavirus</taxon>
        <taxon>Kochikohdavirus ECP3</taxon>
    </lineage>
</organism>
<reference evidence="1" key="1">
    <citation type="submission" date="2014-05" db="EMBL/GenBank/DDBJ databases">
        <title>Complete genome sequence of Enterococcus faecalis bacteriophage ECP3.</title>
        <authorList>
            <person name="Kang H.-Y."/>
            <person name="Kim S."/>
            <person name="Kim J."/>
        </authorList>
    </citation>
    <scope>NUCLEOTIDE SEQUENCE [LARGE SCALE GENOMIC DNA]</scope>
    <source>
        <strain evidence="1">ECP3</strain>
    </source>
</reference>
<name>A0A096XT84_9CAUD</name>
<evidence type="ECO:0000313" key="1">
    <source>
        <dbReference type="EMBL" id="AII28518.1"/>
    </source>
</evidence>